<feature type="region of interest" description="Disordered" evidence="4">
    <location>
        <begin position="1"/>
        <end position="23"/>
    </location>
</feature>
<keyword evidence="2" id="KW-0238">DNA-binding</keyword>
<dbReference type="PANTHER" id="PTHR44846">
    <property type="entry name" value="MANNOSYL-D-GLYCERATE TRANSPORT/METABOLISM SYSTEM REPRESSOR MNGR-RELATED"/>
    <property type="match status" value="1"/>
</dbReference>
<dbReference type="PROSITE" id="PS50949">
    <property type="entry name" value="HTH_GNTR"/>
    <property type="match status" value="1"/>
</dbReference>
<dbReference type="PRINTS" id="PR00035">
    <property type="entry name" value="HTHGNTR"/>
</dbReference>
<dbReference type="CDD" id="cd07377">
    <property type="entry name" value="WHTH_GntR"/>
    <property type="match status" value="1"/>
</dbReference>
<keyword evidence="3" id="KW-0804">Transcription</keyword>
<feature type="domain" description="HTH gntR-type" evidence="5">
    <location>
        <begin position="67"/>
        <end position="135"/>
    </location>
</feature>
<comment type="caution">
    <text evidence="6">The sequence shown here is derived from an EMBL/GenBank/DDBJ whole genome shotgun (WGS) entry which is preliminary data.</text>
</comment>
<dbReference type="PANTHER" id="PTHR44846:SF17">
    <property type="entry name" value="GNTR-FAMILY TRANSCRIPTIONAL REGULATOR"/>
    <property type="match status" value="1"/>
</dbReference>
<dbReference type="InterPro" id="IPR036390">
    <property type="entry name" value="WH_DNA-bd_sf"/>
</dbReference>
<sequence length="296" mass="32630">MRRPSLPNIEPDPDAPPSGENINCAPARAVDQAIDTVVEFRKDTGTDRFDGQVQTVARSEDSSAIAAGKPEKIVRILEREIRSGQLAHGDQLQSENQLVRRFSVSRSTVRKSLSELSRRGLIKTSVGIGSFVTFDGNVVADEAGWTKALEKAGANAVTRTLRLEIVEDAALAEKLGLDGSEFIALDRARTDARDGHAISIEHSRIPMMPEIENLPVKGLRDGSLHATLREAGLFPDHGEEWIDVVALAAEEAEIMRCEPGTMFLRTRRVIRTQEGRVMEHITSLLNPSHFALHREF</sequence>
<accession>A0A4Y8RM56</accession>
<evidence type="ECO:0000256" key="1">
    <source>
        <dbReference type="ARBA" id="ARBA00023015"/>
    </source>
</evidence>
<dbReference type="Gene3D" id="3.40.1410.10">
    <property type="entry name" value="Chorismate lyase-like"/>
    <property type="match status" value="1"/>
</dbReference>
<dbReference type="Proteomes" id="UP000298179">
    <property type="component" value="Unassembled WGS sequence"/>
</dbReference>
<reference evidence="6 7" key="1">
    <citation type="submission" date="2019-03" db="EMBL/GenBank/DDBJ databases">
        <title>Jiella endophytica sp. nov., a novel endophytic bacterium isolated from root of Ficus microcarpa Linn. f.</title>
        <authorList>
            <person name="Tuo L."/>
        </authorList>
    </citation>
    <scope>NUCLEOTIDE SEQUENCE [LARGE SCALE GENOMIC DNA]</scope>
    <source>
        <strain evidence="6 7">CBS5Q-3</strain>
    </source>
</reference>
<evidence type="ECO:0000256" key="4">
    <source>
        <dbReference type="SAM" id="MobiDB-lite"/>
    </source>
</evidence>
<evidence type="ECO:0000256" key="2">
    <source>
        <dbReference type="ARBA" id="ARBA00023125"/>
    </source>
</evidence>
<gene>
    <name evidence="6" type="ORF">E3C22_12285</name>
</gene>
<dbReference type="SMART" id="SM00866">
    <property type="entry name" value="UTRA"/>
    <property type="match status" value="1"/>
</dbReference>
<dbReference type="InterPro" id="IPR028978">
    <property type="entry name" value="Chorismate_lyase_/UTRA_dom_sf"/>
</dbReference>
<dbReference type="Pfam" id="PF00392">
    <property type="entry name" value="GntR"/>
    <property type="match status" value="1"/>
</dbReference>
<dbReference type="GO" id="GO:0003677">
    <property type="term" value="F:DNA binding"/>
    <property type="evidence" value="ECO:0007669"/>
    <property type="project" value="UniProtKB-KW"/>
</dbReference>
<keyword evidence="7" id="KW-1185">Reference proteome</keyword>
<name>A0A4Y8RM56_9HYPH</name>
<evidence type="ECO:0000259" key="5">
    <source>
        <dbReference type="PROSITE" id="PS50949"/>
    </source>
</evidence>
<dbReference type="InterPro" id="IPR011663">
    <property type="entry name" value="UTRA"/>
</dbReference>
<evidence type="ECO:0000313" key="6">
    <source>
        <dbReference type="EMBL" id="TFF23203.1"/>
    </source>
</evidence>
<dbReference type="InterPro" id="IPR000524">
    <property type="entry name" value="Tscrpt_reg_HTH_GntR"/>
</dbReference>
<dbReference type="InterPro" id="IPR036388">
    <property type="entry name" value="WH-like_DNA-bd_sf"/>
</dbReference>
<dbReference type="GO" id="GO:0003700">
    <property type="term" value="F:DNA-binding transcription factor activity"/>
    <property type="evidence" value="ECO:0007669"/>
    <property type="project" value="InterPro"/>
</dbReference>
<dbReference type="EMBL" id="SOZD01000003">
    <property type="protein sequence ID" value="TFF23203.1"/>
    <property type="molecule type" value="Genomic_DNA"/>
</dbReference>
<organism evidence="6 7">
    <name type="scientific">Jiella endophytica</name>
    <dbReference type="NCBI Taxonomy" id="2558362"/>
    <lineage>
        <taxon>Bacteria</taxon>
        <taxon>Pseudomonadati</taxon>
        <taxon>Pseudomonadota</taxon>
        <taxon>Alphaproteobacteria</taxon>
        <taxon>Hyphomicrobiales</taxon>
        <taxon>Aurantimonadaceae</taxon>
        <taxon>Jiella</taxon>
    </lineage>
</organism>
<protein>
    <submittedName>
        <fullName evidence="6">GntR family transcriptional regulator</fullName>
    </submittedName>
</protein>
<dbReference type="SUPFAM" id="SSF46785">
    <property type="entry name" value="Winged helix' DNA-binding domain"/>
    <property type="match status" value="1"/>
</dbReference>
<dbReference type="SMART" id="SM00345">
    <property type="entry name" value="HTH_GNTR"/>
    <property type="match status" value="1"/>
</dbReference>
<dbReference type="SUPFAM" id="SSF64288">
    <property type="entry name" value="Chorismate lyase-like"/>
    <property type="match status" value="1"/>
</dbReference>
<keyword evidence="1" id="KW-0805">Transcription regulation</keyword>
<dbReference type="GO" id="GO:0045892">
    <property type="term" value="P:negative regulation of DNA-templated transcription"/>
    <property type="evidence" value="ECO:0007669"/>
    <property type="project" value="TreeGrafter"/>
</dbReference>
<evidence type="ECO:0000256" key="3">
    <source>
        <dbReference type="ARBA" id="ARBA00023163"/>
    </source>
</evidence>
<dbReference type="Pfam" id="PF07702">
    <property type="entry name" value="UTRA"/>
    <property type="match status" value="1"/>
</dbReference>
<dbReference type="AlphaFoldDB" id="A0A4Y8RM56"/>
<dbReference type="InterPro" id="IPR050679">
    <property type="entry name" value="Bact_HTH_transcr_reg"/>
</dbReference>
<evidence type="ECO:0000313" key="7">
    <source>
        <dbReference type="Proteomes" id="UP000298179"/>
    </source>
</evidence>
<proteinExistence type="predicted"/>
<dbReference type="OrthoDB" id="5454556at2"/>
<dbReference type="Gene3D" id="1.10.10.10">
    <property type="entry name" value="Winged helix-like DNA-binding domain superfamily/Winged helix DNA-binding domain"/>
    <property type="match status" value="1"/>
</dbReference>